<gene>
    <name evidence="9" type="ORF">GCM10022393_01630</name>
</gene>
<accession>A0ABP7X7V9</accession>
<evidence type="ECO:0000313" key="9">
    <source>
        <dbReference type="EMBL" id="GAA4106895.1"/>
    </source>
</evidence>
<comment type="subcellular location">
    <subcellularLocation>
        <location evidence="1">Cell membrane</location>
        <topology evidence="1">Multi-pass membrane protein</topology>
    </subcellularLocation>
</comment>
<evidence type="ECO:0000256" key="6">
    <source>
        <dbReference type="ARBA" id="ARBA00022989"/>
    </source>
</evidence>
<keyword evidence="3" id="KW-0813">Transport</keyword>
<organism evidence="9 10">
    <name type="scientific">Aquimarina addita</name>
    <dbReference type="NCBI Taxonomy" id="870485"/>
    <lineage>
        <taxon>Bacteria</taxon>
        <taxon>Pseudomonadati</taxon>
        <taxon>Bacteroidota</taxon>
        <taxon>Flavobacteriia</taxon>
        <taxon>Flavobacteriales</taxon>
        <taxon>Flavobacteriaceae</taxon>
        <taxon>Aquimarina</taxon>
    </lineage>
</organism>
<dbReference type="Proteomes" id="UP001500459">
    <property type="component" value="Unassembled WGS sequence"/>
</dbReference>
<dbReference type="RefSeq" id="WP_344923891.1">
    <property type="nucleotide sequence ID" value="NZ_BAABCW010000001.1"/>
</dbReference>
<feature type="transmembrane region" description="Helical" evidence="8">
    <location>
        <begin position="273"/>
        <end position="291"/>
    </location>
</feature>
<feature type="transmembrane region" description="Helical" evidence="8">
    <location>
        <begin position="207"/>
        <end position="229"/>
    </location>
</feature>
<dbReference type="EMBL" id="BAABCW010000001">
    <property type="protein sequence ID" value="GAA4106895.1"/>
    <property type="molecule type" value="Genomic_DNA"/>
</dbReference>
<keyword evidence="5 8" id="KW-0812">Transmembrane</keyword>
<keyword evidence="6 8" id="KW-1133">Transmembrane helix</keyword>
<feature type="transmembrane region" description="Helical" evidence="8">
    <location>
        <begin position="27"/>
        <end position="60"/>
    </location>
</feature>
<dbReference type="PANTHER" id="PTHR21716:SF53">
    <property type="entry name" value="PERMEASE PERM-RELATED"/>
    <property type="match status" value="1"/>
</dbReference>
<proteinExistence type="inferred from homology"/>
<evidence type="ECO:0000256" key="3">
    <source>
        <dbReference type="ARBA" id="ARBA00022448"/>
    </source>
</evidence>
<dbReference type="PANTHER" id="PTHR21716">
    <property type="entry name" value="TRANSMEMBRANE PROTEIN"/>
    <property type="match status" value="1"/>
</dbReference>
<evidence type="ECO:0000256" key="4">
    <source>
        <dbReference type="ARBA" id="ARBA00022475"/>
    </source>
</evidence>
<comment type="caution">
    <text evidence="9">The sequence shown here is derived from an EMBL/GenBank/DDBJ whole genome shotgun (WGS) entry which is preliminary data.</text>
</comment>
<dbReference type="InterPro" id="IPR002549">
    <property type="entry name" value="AI-2E-like"/>
</dbReference>
<keyword evidence="4" id="KW-1003">Cell membrane</keyword>
<feature type="transmembrane region" description="Helical" evidence="8">
    <location>
        <begin position="235"/>
        <end position="261"/>
    </location>
</feature>
<feature type="transmembrane region" description="Helical" evidence="8">
    <location>
        <begin position="72"/>
        <end position="98"/>
    </location>
</feature>
<evidence type="ECO:0000256" key="7">
    <source>
        <dbReference type="ARBA" id="ARBA00023136"/>
    </source>
</evidence>
<comment type="similarity">
    <text evidence="2">Belongs to the autoinducer-2 exporter (AI-2E) (TC 2.A.86) family.</text>
</comment>
<feature type="transmembrane region" description="Helical" evidence="8">
    <location>
        <begin position="303"/>
        <end position="329"/>
    </location>
</feature>
<dbReference type="Pfam" id="PF01594">
    <property type="entry name" value="AI-2E_transport"/>
    <property type="match status" value="1"/>
</dbReference>
<evidence type="ECO:0000256" key="1">
    <source>
        <dbReference type="ARBA" id="ARBA00004651"/>
    </source>
</evidence>
<name>A0ABP7X7V9_9FLAO</name>
<evidence type="ECO:0000256" key="5">
    <source>
        <dbReference type="ARBA" id="ARBA00022692"/>
    </source>
</evidence>
<evidence type="ECO:0000256" key="8">
    <source>
        <dbReference type="SAM" id="Phobius"/>
    </source>
</evidence>
<evidence type="ECO:0000313" key="10">
    <source>
        <dbReference type="Proteomes" id="UP001500459"/>
    </source>
</evidence>
<keyword evidence="10" id="KW-1185">Reference proteome</keyword>
<feature type="transmembrane region" description="Helical" evidence="8">
    <location>
        <begin position="152"/>
        <end position="174"/>
    </location>
</feature>
<evidence type="ECO:0000256" key="2">
    <source>
        <dbReference type="ARBA" id="ARBA00009773"/>
    </source>
</evidence>
<keyword evidence="7 8" id="KW-0472">Membrane</keyword>
<sequence length="355" mass="39191">MLKSTAKLFTNNQVTLPSTSTSLLTKILLILAITTGLYIASSLIIPLIFALLIAMLLLPIVRFFANKGLNNILSVSIACIVLLLLFSVIAGIFTWQGILISEEFSMMKLQLQKLEQSVFLYVENQFGISKKVQEENLTTLYTKIKDTSIQSISSSVAVLSKSTLTFVYIFLFLLERKRLKNFVLKIFKNKNTTLGAISEIIQTVKDYLYGQLIVTVLLAVVYAIGFFAIGLKFSLMLAILAAILTFIPYLGNIIGAVAVILVGIISGLEFQNLLILIIFLTIVQLIESYIIKPLIIGNEISLNIFAVIFSIVAFSLLWGVSGAILALPLTSIIRILCSKSAALKPYEYLLSDQKD</sequence>
<reference evidence="10" key="1">
    <citation type="journal article" date="2019" name="Int. J. Syst. Evol. Microbiol.">
        <title>The Global Catalogue of Microorganisms (GCM) 10K type strain sequencing project: providing services to taxonomists for standard genome sequencing and annotation.</title>
        <authorList>
            <consortium name="The Broad Institute Genomics Platform"/>
            <consortium name="The Broad Institute Genome Sequencing Center for Infectious Disease"/>
            <person name="Wu L."/>
            <person name="Ma J."/>
        </authorList>
    </citation>
    <scope>NUCLEOTIDE SEQUENCE [LARGE SCALE GENOMIC DNA]</scope>
    <source>
        <strain evidence="10">JCM 17106</strain>
    </source>
</reference>
<protein>
    <submittedName>
        <fullName evidence="9">AI-2E family transporter</fullName>
    </submittedName>
</protein>